<dbReference type="InterPro" id="IPR036312">
    <property type="entry name" value="Bifun_inhib/LTP/seed_sf"/>
</dbReference>
<reference evidence="2" key="1">
    <citation type="journal article" date="2013" name="Nat. Commun.">
        <title>Whole-genome sequencing of Oryza brachyantha reveals mechanisms underlying Oryza genome evolution.</title>
        <authorList>
            <person name="Chen J."/>
            <person name="Huang Q."/>
            <person name="Gao D."/>
            <person name="Wang J."/>
            <person name="Lang Y."/>
            <person name="Liu T."/>
            <person name="Li B."/>
            <person name="Bai Z."/>
            <person name="Luis Goicoechea J."/>
            <person name="Liang C."/>
            <person name="Chen C."/>
            <person name="Zhang W."/>
            <person name="Sun S."/>
            <person name="Liao Y."/>
            <person name="Zhang X."/>
            <person name="Yang L."/>
            <person name="Song C."/>
            <person name="Wang M."/>
            <person name="Shi J."/>
            <person name="Liu G."/>
            <person name="Liu J."/>
            <person name="Zhou H."/>
            <person name="Zhou W."/>
            <person name="Yu Q."/>
            <person name="An N."/>
            <person name="Chen Y."/>
            <person name="Cai Q."/>
            <person name="Wang B."/>
            <person name="Liu B."/>
            <person name="Min J."/>
            <person name="Huang Y."/>
            <person name="Wu H."/>
            <person name="Li Z."/>
            <person name="Zhang Y."/>
            <person name="Yin Y."/>
            <person name="Song W."/>
            <person name="Jiang J."/>
            <person name="Jackson S.A."/>
            <person name="Wing R.A."/>
            <person name="Wang J."/>
            <person name="Chen M."/>
        </authorList>
    </citation>
    <scope>NUCLEOTIDE SEQUENCE [LARGE SCALE GENOMIC DNA]</scope>
    <source>
        <strain evidence="2">cv. IRGC 101232</strain>
    </source>
</reference>
<dbReference type="eggNOG" id="ENOG502R5ZS">
    <property type="taxonomic scope" value="Eukaryota"/>
</dbReference>
<proteinExistence type="predicted"/>
<feature type="domain" description="Bifunctional inhibitor/plant lipid transfer protein/seed storage helical" evidence="1">
    <location>
        <begin position="3"/>
        <end position="75"/>
    </location>
</feature>
<protein>
    <recommendedName>
        <fullName evidence="1">Bifunctional inhibitor/plant lipid transfer protein/seed storage helical domain-containing protein</fullName>
    </recommendedName>
</protein>
<dbReference type="Pfam" id="PF14368">
    <property type="entry name" value="LTP_2"/>
    <property type="match status" value="1"/>
</dbReference>
<dbReference type="Gene3D" id="1.10.110.10">
    <property type="entry name" value="Plant lipid-transfer and hydrophobic proteins"/>
    <property type="match status" value="1"/>
</dbReference>
<sequence length="78" mass="9060">MKCTHAQKADILQKCRDWVKNESPVHLQPVNSPCCEAVRAVRNRNMDCIVDLLTSEERSRHSVSKIRQLHNMCDEDEL</sequence>
<dbReference type="HOGENOM" id="CLU_2516552_0_0_1"/>
<evidence type="ECO:0000259" key="1">
    <source>
        <dbReference type="Pfam" id="PF14368"/>
    </source>
</evidence>
<dbReference type="InterPro" id="IPR016140">
    <property type="entry name" value="Bifunc_inhib/LTP/seed_store"/>
</dbReference>
<organism evidence="2">
    <name type="scientific">Oryza brachyantha</name>
    <name type="common">malo sina</name>
    <dbReference type="NCBI Taxonomy" id="4533"/>
    <lineage>
        <taxon>Eukaryota</taxon>
        <taxon>Viridiplantae</taxon>
        <taxon>Streptophyta</taxon>
        <taxon>Embryophyta</taxon>
        <taxon>Tracheophyta</taxon>
        <taxon>Spermatophyta</taxon>
        <taxon>Magnoliopsida</taxon>
        <taxon>Liliopsida</taxon>
        <taxon>Poales</taxon>
        <taxon>Poaceae</taxon>
        <taxon>BOP clade</taxon>
        <taxon>Oryzoideae</taxon>
        <taxon>Oryzeae</taxon>
        <taxon>Oryzinae</taxon>
        <taxon>Oryza</taxon>
    </lineage>
</organism>
<evidence type="ECO:0000313" key="3">
    <source>
        <dbReference type="Proteomes" id="UP000006038"/>
    </source>
</evidence>
<dbReference type="AlphaFoldDB" id="J3NCF9"/>
<accession>J3NCF9</accession>
<dbReference type="EnsemblPlants" id="OB12G16670.1">
    <property type="protein sequence ID" value="OB12G16670.1"/>
    <property type="gene ID" value="OB12G16670"/>
</dbReference>
<dbReference type="SUPFAM" id="SSF47699">
    <property type="entry name" value="Bifunctional inhibitor/lipid-transfer protein/seed storage 2S albumin"/>
    <property type="match status" value="1"/>
</dbReference>
<reference evidence="2" key="2">
    <citation type="submission" date="2013-04" db="UniProtKB">
        <authorList>
            <consortium name="EnsemblPlants"/>
        </authorList>
    </citation>
    <scope>IDENTIFICATION</scope>
</reference>
<keyword evidence="3" id="KW-1185">Reference proteome</keyword>
<dbReference type="OMA" id="NRNMDCI"/>
<dbReference type="Proteomes" id="UP000006038">
    <property type="component" value="Chromosome 12"/>
</dbReference>
<evidence type="ECO:0000313" key="2">
    <source>
        <dbReference type="EnsemblPlants" id="OB12G16670.1"/>
    </source>
</evidence>
<dbReference type="Gramene" id="OB12G16670.1">
    <property type="protein sequence ID" value="OB12G16670.1"/>
    <property type="gene ID" value="OB12G16670"/>
</dbReference>
<name>J3NCF9_ORYBR</name>